<dbReference type="EMBL" id="JH668257">
    <property type="protein sequence ID" value="EIM19154.1"/>
    <property type="molecule type" value="Genomic_DNA"/>
</dbReference>
<dbReference type="HOGENOM" id="CLU_2689699_0_0_1"/>
<evidence type="ECO:0000313" key="2">
    <source>
        <dbReference type="Proteomes" id="UP000005242"/>
    </source>
</evidence>
<accession>I4Y5B2</accession>
<proteinExistence type="predicted"/>
<dbReference type="InParanoid" id="I4Y5B2"/>
<name>I4Y5B2_WALMC</name>
<gene>
    <name evidence="1" type="ORF">WALSEDRAFT_61620</name>
</gene>
<reference evidence="1 2" key="1">
    <citation type="journal article" date="2012" name="Fungal Genet. Biol.">
        <title>The genome of the xerotolerant mold Wallemia sebi reveals adaptations to osmotic stress and suggests cryptic sexual reproduction.</title>
        <authorList>
            <person name="Padamsee M."/>
            <person name="Kumar T.K.A."/>
            <person name="Riley R."/>
            <person name="Binder M."/>
            <person name="Boyd A."/>
            <person name="Calvo A.M."/>
            <person name="Furukawa K."/>
            <person name="Hesse C."/>
            <person name="Hohmann S."/>
            <person name="James T.Y."/>
            <person name="LaButti K."/>
            <person name="Lapidus A."/>
            <person name="Lindquist E."/>
            <person name="Lucas S."/>
            <person name="Miller K."/>
            <person name="Shantappa S."/>
            <person name="Grigoriev I.V."/>
            <person name="Hibbett D.S."/>
            <person name="McLaughlin D.J."/>
            <person name="Spatafora J.W."/>
            <person name="Aime M.C."/>
        </authorList>
    </citation>
    <scope>NUCLEOTIDE SEQUENCE [LARGE SCALE GENOMIC DNA]</scope>
    <source>
        <strain evidence="2">ATCC MYA-4683 / CBS 633.66</strain>
    </source>
</reference>
<protein>
    <submittedName>
        <fullName evidence="1">Uncharacterized protein</fullName>
    </submittedName>
</protein>
<dbReference type="GeneID" id="18474644"/>
<sequence length="74" mass="8301">MTKALIYLATKGSIEQLHNMDRDAGKIYYHHGDCWGATVTIAVGTAEEPGEYYEGDTFTPKSDYKWTVSPNIDQ</sequence>
<organism evidence="1 2">
    <name type="scientific">Wallemia mellicola (strain ATCC MYA-4683 / CBS 633.66)</name>
    <name type="common">Wallemia sebi (CBS 633.66)</name>
    <dbReference type="NCBI Taxonomy" id="671144"/>
    <lineage>
        <taxon>Eukaryota</taxon>
        <taxon>Fungi</taxon>
        <taxon>Dikarya</taxon>
        <taxon>Basidiomycota</taxon>
        <taxon>Wallemiomycotina</taxon>
        <taxon>Wallemiomycetes</taxon>
        <taxon>Wallemiales</taxon>
        <taxon>Wallemiaceae</taxon>
        <taxon>Wallemia</taxon>
    </lineage>
</organism>
<dbReference type="Proteomes" id="UP000005242">
    <property type="component" value="Unassembled WGS sequence"/>
</dbReference>
<dbReference type="RefSeq" id="XP_006960816.1">
    <property type="nucleotide sequence ID" value="XM_006960754.1"/>
</dbReference>
<evidence type="ECO:0000313" key="1">
    <source>
        <dbReference type="EMBL" id="EIM19154.1"/>
    </source>
</evidence>
<keyword evidence="2" id="KW-1185">Reference proteome</keyword>
<dbReference type="AlphaFoldDB" id="I4Y5B2"/>
<dbReference type="KEGG" id="wse:WALSEDRAFT_61620"/>